<protein>
    <submittedName>
        <fullName evidence="1">Uncharacterized protein</fullName>
    </submittedName>
</protein>
<sequence length="325" mass="37134">MHREIYNLNSYCKILQLTINLSSTYFLQKPSYIRTRWRRSDWLDKFIRAPLLRNYKCTLVSSQFFSSSIYREVDACDNDGSCACINTISSFRHVPNHRRSTGSRVHRLQLSHKRLPTSLTFHPVGYWYDDPVIWDSWAKCKRLYSTGGDTSMGFGITVVSNTEVWNDAFAGLKARKEAFTEESDPVTVFLEGGIWVMKCEVSSELPHSRLLFLCDVKVGSNRRDSYLSPHHAFHYPGSPSLETRAQAEILLQLLTDGVIPPRPSLSVLIRTNIANFVMEPKSSTLLELRDPPSNSGPFSSRFQLFLDPISASPLCQLTSDIWLKR</sequence>
<dbReference type="Proteomes" id="UP000799755">
    <property type="component" value="Unassembled WGS sequence"/>
</dbReference>
<proteinExistence type="predicted"/>
<gene>
    <name evidence="1" type="ORF">BDR25DRAFT_351570</name>
</gene>
<reference evidence="1" key="1">
    <citation type="journal article" date="2020" name="Stud. Mycol.">
        <title>101 Dothideomycetes genomes: a test case for predicting lifestyles and emergence of pathogens.</title>
        <authorList>
            <person name="Haridas S."/>
            <person name="Albert R."/>
            <person name="Binder M."/>
            <person name="Bloem J."/>
            <person name="Labutti K."/>
            <person name="Salamov A."/>
            <person name="Andreopoulos B."/>
            <person name="Baker S."/>
            <person name="Barry K."/>
            <person name="Bills G."/>
            <person name="Bluhm B."/>
            <person name="Cannon C."/>
            <person name="Castanera R."/>
            <person name="Culley D."/>
            <person name="Daum C."/>
            <person name="Ezra D."/>
            <person name="Gonzalez J."/>
            <person name="Henrissat B."/>
            <person name="Kuo A."/>
            <person name="Liang C."/>
            <person name="Lipzen A."/>
            <person name="Lutzoni F."/>
            <person name="Magnuson J."/>
            <person name="Mondo S."/>
            <person name="Nolan M."/>
            <person name="Ohm R."/>
            <person name="Pangilinan J."/>
            <person name="Park H.-J."/>
            <person name="Ramirez L."/>
            <person name="Alfaro M."/>
            <person name="Sun H."/>
            <person name="Tritt A."/>
            <person name="Yoshinaga Y."/>
            <person name="Zwiers L.-H."/>
            <person name="Turgeon B."/>
            <person name="Goodwin S."/>
            <person name="Spatafora J."/>
            <person name="Crous P."/>
            <person name="Grigoriev I."/>
        </authorList>
    </citation>
    <scope>NUCLEOTIDE SEQUENCE</scope>
    <source>
        <strain evidence="1">ATCC 200398</strain>
    </source>
</reference>
<evidence type="ECO:0000313" key="1">
    <source>
        <dbReference type="EMBL" id="KAF2474035.1"/>
    </source>
</evidence>
<comment type="caution">
    <text evidence="1">The sequence shown here is derived from an EMBL/GenBank/DDBJ whole genome shotgun (WGS) entry which is preliminary data.</text>
</comment>
<keyword evidence="2" id="KW-1185">Reference proteome</keyword>
<name>A0ACB6R6T7_9PLEO</name>
<dbReference type="EMBL" id="MU003498">
    <property type="protein sequence ID" value="KAF2474035.1"/>
    <property type="molecule type" value="Genomic_DNA"/>
</dbReference>
<organism evidence="1 2">
    <name type="scientific">Lindgomyces ingoldianus</name>
    <dbReference type="NCBI Taxonomy" id="673940"/>
    <lineage>
        <taxon>Eukaryota</taxon>
        <taxon>Fungi</taxon>
        <taxon>Dikarya</taxon>
        <taxon>Ascomycota</taxon>
        <taxon>Pezizomycotina</taxon>
        <taxon>Dothideomycetes</taxon>
        <taxon>Pleosporomycetidae</taxon>
        <taxon>Pleosporales</taxon>
        <taxon>Lindgomycetaceae</taxon>
        <taxon>Lindgomyces</taxon>
    </lineage>
</organism>
<accession>A0ACB6R6T7</accession>
<evidence type="ECO:0000313" key="2">
    <source>
        <dbReference type="Proteomes" id="UP000799755"/>
    </source>
</evidence>